<dbReference type="AlphaFoldDB" id="A0AAV7VK18"/>
<evidence type="ECO:0000313" key="3">
    <source>
        <dbReference type="Proteomes" id="UP001066276"/>
    </source>
</evidence>
<comment type="caution">
    <text evidence="2">The sequence shown here is derived from an EMBL/GenBank/DDBJ whole genome shotgun (WGS) entry which is preliminary data.</text>
</comment>
<keyword evidence="3" id="KW-1185">Reference proteome</keyword>
<dbReference type="Proteomes" id="UP001066276">
    <property type="component" value="Chromosome 2_1"/>
</dbReference>
<protein>
    <submittedName>
        <fullName evidence="2">Uncharacterized protein</fullName>
    </submittedName>
</protein>
<accession>A0AAV7VK18</accession>
<feature type="region of interest" description="Disordered" evidence="1">
    <location>
        <begin position="1"/>
        <end position="129"/>
    </location>
</feature>
<evidence type="ECO:0000256" key="1">
    <source>
        <dbReference type="SAM" id="MobiDB-lite"/>
    </source>
</evidence>
<evidence type="ECO:0000313" key="2">
    <source>
        <dbReference type="EMBL" id="KAJ1200507.1"/>
    </source>
</evidence>
<proteinExistence type="predicted"/>
<organism evidence="2 3">
    <name type="scientific">Pleurodeles waltl</name>
    <name type="common">Iberian ribbed newt</name>
    <dbReference type="NCBI Taxonomy" id="8319"/>
    <lineage>
        <taxon>Eukaryota</taxon>
        <taxon>Metazoa</taxon>
        <taxon>Chordata</taxon>
        <taxon>Craniata</taxon>
        <taxon>Vertebrata</taxon>
        <taxon>Euteleostomi</taxon>
        <taxon>Amphibia</taxon>
        <taxon>Batrachia</taxon>
        <taxon>Caudata</taxon>
        <taxon>Salamandroidea</taxon>
        <taxon>Salamandridae</taxon>
        <taxon>Pleurodelinae</taxon>
        <taxon>Pleurodeles</taxon>
    </lineage>
</organism>
<gene>
    <name evidence="2" type="ORF">NDU88_004331</name>
</gene>
<reference evidence="2" key="1">
    <citation type="journal article" date="2022" name="bioRxiv">
        <title>Sequencing and chromosome-scale assembly of the giantPleurodeles waltlgenome.</title>
        <authorList>
            <person name="Brown T."/>
            <person name="Elewa A."/>
            <person name="Iarovenko S."/>
            <person name="Subramanian E."/>
            <person name="Araus A.J."/>
            <person name="Petzold A."/>
            <person name="Susuki M."/>
            <person name="Suzuki K.-i.T."/>
            <person name="Hayashi T."/>
            <person name="Toyoda A."/>
            <person name="Oliveira C."/>
            <person name="Osipova E."/>
            <person name="Leigh N.D."/>
            <person name="Simon A."/>
            <person name="Yun M.H."/>
        </authorList>
    </citation>
    <scope>NUCLEOTIDE SEQUENCE</scope>
    <source>
        <strain evidence="2">20211129_DDA</strain>
        <tissue evidence="2">Liver</tissue>
    </source>
</reference>
<sequence length="129" mass="14434">METIHRDLTQTEASLKSLEDRARTDPTAQTDLEGTNRRNFLVTAGRKGTLGSDLGSQEEEPEKNTTTREKNATSGAEKEAVKDPWTLREQEDIGTTSGNPKEGRTRRQYHKPPATLSERAWPPQVCGQR</sequence>
<name>A0AAV7VK18_PLEWA</name>
<feature type="compositionally biased region" description="Basic and acidic residues" evidence="1">
    <location>
        <begin position="62"/>
        <end position="91"/>
    </location>
</feature>
<dbReference type="EMBL" id="JANPWB010000003">
    <property type="protein sequence ID" value="KAJ1200507.1"/>
    <property type="molecule type" value="Genomic_DNA"/>
</dbReference>